<proteinExistence type="predicted"/>
<reference evidence="1" key="1">
    <citation type="journal article" date="2020" name="Stud. Mycol.">
        <title>101 Dothideomycetes genomes: a test case for predicting lifestyles and emergence of pathogens.</title>
        <authorList>
            <person name="Haridas S."/>
            <person name="Albert R."/>
            <person name="Binder M."/>
            <person name="Bloem J."/>
            <person name="Labutti K."/>
            <person name="Salamov A."/>
            <person name="Andreopoulos B."/>
            <person name="Baker S."/>
            <person name="Barry K."/>
            <person name="Bills G."/>
            <person name="Bluhm B."/>
            <person name="Cannon C."/>
            <person name="Castanera R."/>
            <person name="Culley D."/>
            <person name="Daum C."/>
            <person name="Ezra D."/>
            <person name="Gonzalez J."/>
            <person name="Henrissat B."/>
            <person name="Kuo A."/>
            <person name="Liang C."/>
            <person name="Lipzen A."/>
            <person name="Lutzoni F."/>
            <person name="Magnuson J."/>
            <person name="Mondo S."/>
            <person name="Nolan M."/>
            <person name="Ohm R."/>
            <person name="Pangilinan J."/>
            <person name="Park H.-J."/>
            <person name="Ramirez L."/>
            <person name="Alfaro M."/>
            <person name="Sun H."/>
            <person name="Tritt A."/>
            <person name="Yoshinaga Y."/>
            <person name="Zwiers L.-H."/>
            <person name="Turgeon B."/>
            <person name="Goodwin S."/>
            <person name="Spatafora J."/>
            <person name="Crous P."/>
            <person name="Grigoriev I."/>
        </authorList>
    </citation>
    <scope>NUCLEOTIDE SEQUENCE</scope>
    <source>
        <strain evidence="1">CBS 262.69</strain>
    </source>
</reference>
<name>A0A6G1I3Q2_9PEZI</name>
<gene>
    <name evidence="1" type="ORF">EJ06DRAFT_527681</name>
</gene>
<protein>
    <submittedName>
        <fullName evidence="1">Uncharacterized protein</fullName>
    </submittedName>
</protein>
<organism evidence="1 2">
    <name type="scientific">Trichodelitschia bisporula</name>
    <dbReference type="NCBI Taxonomy" id="703511"/>
    <lineage>
        <taxon>Eukaryota</taxon>
        <taxon>Fungi</taxon>
        <taxon>Dikarya</taxon>
        <taxon>Ascomycota</taxon>
        <taxon>Pezizomycotina</taxon>
        <taxon>Dothideomycetes</taxon>
        <taxon>Dothideomycetes incertae sedis</taxon>
        <taxon>Phaeotrichales</taxon>
        <taxon>Phaeotrichaceae</taxon>
        <taxon>Trichodelitschia</taxon>
    </lineage>
</organism>
<keyword evidence="2" id="KW-1185">Reference proteome</keyword>
<dbReference type="AlphaFoldDB" id="A0A6G1I3Q2"/>
<evidence type="ECO:0000313" key="2">
    <source>
        <dbReference type="Proteomes" id="UP000799640"/>
    </source>
</evidence>
<evidence type="ECO:0000313" key="1">
    <source>
        <dbReference type="EMBL" id="KAF2402699.1"/>
    </source>
</evidence>
<dbReference type="EMBL" id="ML996690">
    <property type="protein sequence ID" value="KAF2402699.1"/>
    <property type="molecule type" value="Genomic_DNA"/>
</dbReference>
<dbReference type="Proteomes" id="UP000799640">
    <property type="component" value="Unassembled WGS sequence"/>
</dbReference>
<sequence>MDKAVQYILNGYEETYGDIPSQVQYNDTLQRFNVAHRMLRLIWEPDDPDQHDLYTLLHRDVDKRWGKKTTSDKCLWTCRRIVESTPTDAGDMRIPHPSDIMGALVVTVPCVSGCEVTDLNQQMDHMSLHSARLPSQSVAGIFVEEENDGLYAGEIGAVCHLMSYQLRWEANIRDGADEQDLEVFDNVLIHGDTTIWRALSLRYSRF</sequence>
<accession>A0A6G1I3Q2</accession>